<protein>
    <submittedName>
        <fullName evidence="1">DUF2523 family protein</fullName>
    </submittedName>
</protein>
<sequence>MDLGFIADFFNNVQNFFGDIWEFMTTGIYAFFKEALVVITKAIIYSYFQSALFALEIAYTVVQEIVADVGVTQQVQSAYSMIPSDIRGTLSFFNVPQGLSLIFSAIPTRWALKFVPFVGR</sequence>
<dbReference type="InterPro" id="IPR019670">
    <property type="entry name" value="DUF2523"/>
</dbReference>
<dbReference type="Pfam" id="PF10734">
    <property type="entry name" value="DUF2523"/>
    <property type="match status" value="1"/>
</dbReference>
<keyword evidence="2" id="KW-1185">Reference proteome</keyword>
<comment type="caution">
    <text evidence="1">The sequence shown here is derived from an EMBL/GenBank/DDBJ whole genome shotgun (WGS) entry which is preliminary data.</text>
</comment>
<accession>A0ABU9M864</accession>
<gene>
    <name evidence="1" type="ORF">AAGW23_10760</name>
</gene>
<dbReference type="RefSeq" id="WP_342406469.1">
    <property type="nucleotide sequence ID" value="NZ_JBCFXD010000005.1"/>
</dbReference>
<organism evidence="1 2">
    <name type="scientific">Stutzerimonas chloritidismutans</name>
    <name type="common">Pseudomonas chloritidismutans</name>
    <dbReference type="NCBI Taxonomy" id="203192"/>
    <lineage>
        <taxon>Bacteria</taxon>
        <taxon>Pseudomonadati</taxon>
        <taxon>Pseudomonadota</taxon>
        <taxon>Gammaproteobacteria</taxon>
        <taxon>Pseudomonadales</taxon>
        <taxon>Pseudomonadaceae</taxon>
        <taxon>Stutzerimonas</taxon>
    </lineage>
</organism>
<dbReference type="EMBL" id="JBCFXD010000005">
    <property type="protein sequence ID" value="MEL7559315.1"/>
    <property type="molecule type" value="Genomic_DNA"/>
</dbReference>
<name>A0ABU9M864_STUCH</name>
<reference evidence="1 2" key="1">
    <citation type="submission" date="2024-04" db="EMBL/GenBank/DDBJ databases">
        <title>Draft Genome Sequence of Isolates Cultured from Underwater Hawaii Seamounts in the North Pacific Ocean.</title>
        <authorList>
            <person name="Sharma I."/>
            <person name="Darden B."/>
            <person name="Creggett J."/>
            <person name="Taylor S."/>
            <person name="Grant M.P."/>
            <person name="Scott J."/>
            <person name="Attles S."/>
            <person name="Walker S."/>
            <person name="Johnson G."/>
            <person name="St. Cloud C."/>
        </authorList>
    </citation>
    <scope>NUCLEOTIDE SEQUENCE [LARGE SCALE GENOMIC DNA]</scope>
    <source>
        <strain evidence="1 2">03GJ23</strain>
    </source>
</reference>
<proteinExistence type="predicted"/>
<evidence type="ECO:0000313" key="2">
    <source>
        <dbReference type="Proteomes" id="UP001467669"/>
    </source>
</evidence>
<dbReference type="Proteomes" id="UP001467669">
    <property type="component" value="Unassembled WGS sequence"/>
</dbReference>
<evidence type="ECO:0000313" key="1">
    <source>
        <dbReference type="EMBL" id="MEL7559315.1"/>
    </source>
</evidence>